<accession>A0A183DKN7</accession>
<dbReference type="Proteomes" id="UP000271098">
    <property type="component" value="Unassembled WGS sequence"/>
</dbReference>
<keyword evidence="3" id="KW-1185">Reference proteome</keyword>
<keyword evidence="1" id="KW-1133">Transmembrane helix</keyword>
<reference evidence="4" key="1">
    <citation type="submission" date="2016-06" db="UniProtKB">
        <authorList>
            <consortium name="WormBaseParasite"/>
        </authorList>
    </citation>
    <scope>IDENTIFICATION</scope>
</reference>
<keyword evidence="1" id="KW-0812">Transmembrane</keyword>
<organism evidence="4">
    <name type="scientific">Gongylonema pulchrum</name>
    <dbReference type="NCBI Taxonomy" id="637853"/>
    <lineage>
        <taxon>Eukaryota</taxon>
        <taxon>Metazoa</taxon>
        <taxon>Ecdysozoa</taxon>
        <taxon>Nematoda</taxon>
        <taxon>Chromadorea</taxon>
        <taxon>Rhabditida</taxon>
        <taxon>Spirurina</taxon>
        <taxon>Spiruromorpha</taxon>
        <taxon>Spiruroidea</taxon>
        <taxon>Gongylonematidae</taxon>
        <taxon>Gongylonema</taxon>
    </lineage>
</organism>
<evidence type="ECO:0000313" key="2">
    <source>
        <dbReference type="EMBL" id="VDK70291.1"/>
    </source>
</evidence>
<reference evidence="2 3" key="2">
    <citation type="submission" date="2018-11" db="EMBL/GenBank/DDBJ databases">
        <authorList>
            <consortium name="Pathogen Informatics"/>
        </authorList>
    </citation>
    <scope>NUCLEOTIDE SEQUENCE [LARGE SCALE GENOMIC DNA]</scope>
</reference>
<gene>
    <name evidence="2" type="ORF">GPUH_LOCUS9279</name>
</gene>
<sequence>MRCRNYITNCTTAFHVLFTAKLCVIVLVKHVKIAIHRHDLGNAEVLLVIVFRDLVLQYAHETWSIVAAVFCNLVIDADKALLILYWKDRKFFAVAKSGKTKNMLEFGISMLGFFFGFDFIPLIRT</sequence>
<feature type="transmembrane region" description="Helical" evidence="1">
    <location>
        <begin position="65"/>
        <end position="86"/>
    </location>
</feature>
<feature type="transmembrane region" description="Helical" evidence="1">
    <location>
        <begin position="106"/>
        <end position="123"/>
    </location>
</feature>
<evidence type="ECO:0000313" key="4">
    <source>
        <dbReference type="WBParaSite" id="GPUH_0000928901-mRNA-1"/>
    </source>
</evidence>
<keyword evidence="1" id="KW-0472">Membrane</keyword>
<proteinExistence type="predicted"/>
<feature type="transmembrane region" description="Helical" evidence="1">
    <location>
        <begin position="6"/>
        <end position="28"/>
    </location>
</feature>
<evidence type="ECO:0000256" key="1">
    <source>
        <dbReference type="SAM" id="Phobius"/>
    </source>
</evidence>
<name>A0A183DKN7_9BILA</name>
<evidence type="ECO:0000313" key="3">
    <source>
        <dbReference type="Proteomes" id="UP000271098"/>
    </source>
</evidence>
<protein>
    <submittedName>
        <fullName evidence="4">7TM_GPCR_Srx domain-containing protein</fullName>
    </submittedName>
</protein>
<dbReference type="EMBL" id="UYRT01029714">
    <property type="protein sequence ID" value="VDK70291.1"/>
    <property type="molecule type" value="Genomic_DNA"/>
</dbReference>
<dbReference type="AlphaFoldDB" id="A0A183DKN7"/>
<dbReference type="WBParaSite" id="GPUH_0000928901-mRNA-1">
    <property type="protein sequence ID" value="GPUH_0000928901-mRNA-1"/>
    <property type="gene ID" value="GPUH_0000928901"/>
</dbReference>